<dbReference type="Gene3D" id="3.40.91.30">
    <property type="match status" value="1"/>
</dbReference>
<accession>A0A557ZRM5</accession>
<protein>
    <submittedName>
        <fullName evidence="1">Uncharacterized protein</fullName>
    </submittedName>
</protein>
<keyword evidence="2" id="KW-1185">Reference proteome</keyword>
<dbReference type="RefSeq" id="WP_144645595.1">
    <property type="nucleotide sequence ID" value="NZ_BNAX01000011.1"/>
</dbReference>
<proteinExistence type="predicted"/>
<organism evidence="1 2">
    <name type="scientific">Amycolatopsis acidiphila</name>
    <dbReference type="NCBI Taxonomy" id="715473"/>
    <lineage>
        <taxon>Bacteria</taxon>
        <taxon>Bacillati</taxon>
        <taxon>Actinomycetota</taxon>
        <taxon>Actinomycetes</taxon>
        <taxon>Pseudonocardiales</taxon>
        <taxon>Pseudonocardiaceae</taxon>
        <taxon>Amycolatopsis</taxon>
    </lineage>
</organism>
<comment type="caution">
    <text evidence="1">The sequence shown here is derived from an EMBL/GenBank/DDBJ whole genome shotgun (WGS) entry which is preliminary data.</text>
</comment>
<name>A0A557ZRM5_9PSEU</name>
<gene>
    <name evidence="1" type="ORF">FNH06_37380</name>
</gene>
<dbReference type="EMBL" id="VJZA01000131">
    <property type="protein sequence ID" value="TVT14676.1"/>
    <property type="molecule type" value="Genomic_DNA"/>
</dbReference>
<dbReference type="OrthoDB" id="5178291at2"/>
<dbReference type="AlphaFoldDB" id="A0A557ZRM5"/>
<evidence type="ECO:0000313" key="1">
    <source>
        <dbReference type="EMBL" id="TVT14676.1"/>
    </source>
</evidence>
<dbReference type="Proteomes" id="UP000318578">
    <property type="component" value="Unassembled WGS sequence"/>
</dbReference>
<evidence type="ECO:0000313" key="2">
    <source>
        <dbReference type="Proteomes" id="UP000318578"/>
    </source>
</evidence>
<sequence>MPDIGRALQAPEVAKLEDVLHLPRPAEAGYEGLKAPQVAANLEDLMGGWKRILERDTSFDDRAADPTDIRWRQASLRIASHFAYALPLAESAYATREYRGWSPFFGCLRNDLLSADFGIDAAIERRFISEFFVGYHSTFIMENTGSVVLGLTGTGYDLFVHWAMEHLSQVALHSPHREHLAMAHIFIAALAKRARQAVDQRDENDLKRRDQLWGHLIGSLELGDLARRSEEVIRRHGDKQVEERFEQQLSILLQSFGFIVVSTSRGERRVDLICIASQGGGAPYTLLVEAKSTARPYALPTKHSRALQEYVDNVKHKLTTLPPLKLLLIVGPEPAKTLSQKLTDLENLASTPVRYCPAGSLAHLRRILAGAVPAGVFLDALLSAPKVVGGEQLHQVVSHVREQAAAHRDFVRRML</sequence>
<reference evidence="1 2" key="1">
    <citation type="submission" date="2019-07" db="EMBL/GenBank/DDBJ databases">
        <title>New species of Amycolatopsis and Streptomyces.</title>
        <authorList>
            <person name="Duangmal K."/>
            <person name="Teo W.F.A."/>
            <person name="Lipun K."/>
        </authorList>
    </citation>
    <scope>NUCLEOTIDE SEQUENCE [LARGE SCALE GENOMIC DNA]</scope>
    <source>
        <strain evidence="1 2">JCM 30562</strain>
    </source>
</reference>